<gene>
    <name evidence="3" type="ORF">DES49_0718</name>
</gene>
<keyword evidence="1" id="KW-0812">Transmembrane</keyword>
<keyword evidence="4" id="KW-1185">Reference proteome</keyword>
<dbReference type="AlphaFoldDB" id="A0A4R7K1Z1"/>
<name>A0A4R7K1Z1_9GAMM</name>
<dbReference type="RefSeq" id="WP_166645974.1">
    <property type="nucleotide sequence ID" value="NZ_SOAX01000001.1"/>
</dbReference>
<sequence length="210" mass="22774">MNCNQVITRIEDYCDASLGPEDRQAVAQHLDGCESCYRKVRAERRWRLMLAEPVSEPDSGFEQRMLQAAHGGGDARRRWTTPVVGAAMAACLVGGLFLGQWLPSGSEPSGAPVVGPVASQDVETVNLAFESGKALQDVTLTLELPPHAELASMPGERRISWQVNLEKGENRLALPLRTLFPGEGELVARVQHGNQTKTFRAAVGGTQRDG</sequence>
<dbReference type="EMBL" id="SOAX01000001">
    <property type="protein sequence ID" value="TDT44605.1"/>
    <property type="molecule type" value="Genomic_DNA"/>
</dbReference>
<evidence type="ECO:0000259" key="2">
    <source>
        <dbReference type="Pfam" id="PF13490"/>
    </source>
</evidence>
<reference evidence="3 4" key="1">
    <citation type="submission" date="2019-03" db="EMBL/GenBank/DDBJ databases">
        <title>Genomic Encyclopedia of Type Strains, Phase IV (KMG-IV): sequencing the most valuable type-strain genomes for metagenomic binning, comparative biology and taxonomic classification.</title>
        <authorList>
            <person name="Goeker M."/>
        </authorList>
    </citation>
    <scope>NUCLEOTIDE SEQUENCE [LARGE SCALE GENOMIC DNA]</scope>
    <source>
        <strain evidence="3 4">DSM 15505</strain>
    </source>
</reference>
<keyword evidence="1" id="KW-0472">Membrane</keyword>
<dbReference type="Proteomes" id="UP000295830">
    <property type="component" value="Unassembled WGS sequence"/>
</dbReference>
<dbReference type="InterPro" id="IPR041916">
    <property type="entry name" value="Anti_sigma_zinc_sf"/>
</dbReference>
<keyword evidence="1" id="KW-1133">Transmembrane helix</keyword>
<evidence type="ECO:0000256" key="1">
    <source>
        <dbReference type="SAM" id="Phobius"/>
    </source>
</evidence>
<dbReference type="Gene3D" id="1.10.10.1320">
    <property type="entry name" value="Anti-sigma factor, zinc-finger domain"/>
    <property type="match status" value="1"/>
</dbReference>
<proteinExistence type="predicted"/>
<feature type="transmembrane region" description="Helical" evidence="1">
    <location>
        <begin position="83"/>
        <end position="102"/>
    </location>
</feature>
<organism evidence="3 4">
    <name type="scientific">Halospina denitrificans</name>
    <dbReference type="NCBI Taxonomy" id="332522"/>
    <lineage>
        <taxon>Bacteria</taxon>
        <taxon>Pseudomonadati</taxon>
        <taxon>Pseudomonadota</taxon>
        <taxon>Gammaproteobacteria</taxon>
        <taxon>Halospina</taxon>
    </lineage>
</organism>
<evidence type="ECO:0000313" key="4">
    <source>
        <dbReference type="Proteomes" id="UP000295830"/>
    </source>
</evidence>
<feature type="domain" description="Putative zinc-finger" evidence="2">
    <location>
        <begin position="3"/>
        <end position="36"/>
    </location>
</feature>
<accession>A0A4R7K1Z1</accession>
<dbReference type="InterPro" id="IPR027383">
    <property type="entry name" value="Znf_put"/>
</dbReference>
<evidence type="ECO:0000313" key="3">
    <source>
        <dbReference type="EMBL" id="TDT44605.1"/>
    </source>
</evidence>
<comment type="caution">
    <text evidence="3">The sequence shown here is derived from an EMBL/GenBank/DDBJ whole genome shotgun (WGS) entry which is preliminary data.</text>
</comment>
<protein>
    <submittedName>
        <fullName evidence="3">Putative zinc finger protein</fullName>
    </submittedName>
</protein>
<dbReference type="Pfam" id="PF13490">
    <property type="entry name" value="zf-HC2"/>
    <property type="match status" value="1"/>
</dbReference>